<reference evidence="2 3" key="1">
    <citation type="submission" date="2019-08" db="EMBL/GenBank/DDBJ databases">
        <title>Paraburkholderia sp. DCY113.</title>
        <authorList>
            <person name="Kang J."/>
        </authorList>
    </citation>
    <scope>NUCLEOTIDE SEQUENCE [LARGE SCALE GENOMIC DNA]</scope>
    <source>
        <strain evidence="2 3">DCY113</strain>
    </source>
</reference>
<dbReference type="RefSeq" id="WP_149671614.1">
    <property type="nucleotide sequence ID" value="NZ_VTUZ01000012.1"/>
</dbReference>
<dbReference type="AlphaFoldDB" id="A0A5B0H5X5"/>
<evidence type="ECO:0000313" key="2">
    <source>
        <dbReference type="EMBL" id="KAA1010637.1"/>
    </source>
</evidence>
<keyword evidence="3" id="KW-1185">Reference proteome</keyword>
<keyword evidence="1" id="KW-0732">Signal</keyword>
<dbReference type="Gene3D" id="3.20.20.80">
    <property type="entry name" value="Glycosidases"/>
    <property type="match status" value="1"/>
</dbReference>
<evidence type="ECO:0000313" key="3">
    <source>
        <dbReference type="Proteomes" id="UP000325273"/>
    </source>
</evidence>
<organism evidence="2 3">
    <name type="scientific">Paraburkholderia panacisoli</name>
    <dbReference type="NCBI Taxonomy" id="2603818"/>
    <lineage>
        <taxon>Bacteria</taxon>
        <taxon>Pseudomonadati</taxon>
        <taxon>Pseudomonadota</taxon>
        <taxon>Betaproteobacteria</taxon>
        <taxon>Burkholderiales</taxon>
        <taxon>Burkholderiaceae</taxon>
        <taxon>Paraburkholderia</taxon>
    </lineage>
</organism>
<proteinExistence type="predicted"/>
<feature type="chain" id="PRO_5022664646" description="Glycosyl hydrolase family 71" evidence="1">
    <location>
        <begin position="29"/>
        <end position="426"/>
    </location>
</feature>
<dbReference type="Proteomes" id="UP000325273">
    <property type="component" value="Unassembled WGS sequence"/>
</dbReference>
<dbReference type="EMBL" id="VTUZ01000012">
    <property type="protein sequence ID" value="KAA1010637.1"/>
    <property type="molecule type" value="Genomic_DNA"/>
</dbReference>
<accession>A0A5B0H5X5</accession>
<feature type="signal peptide" evidence="1">
    <location>
        <begin position="1"/>
        <end position="28"/>
    </location>
</feature>
<name>A0A5B0H5X5_9BURK</name>
<evidence type="ECO:0000256" key="1">
    <source>
        <dbReference type="SAM" id="SignalP"/>
    </source>
</evidence>
<evidence type="ECO:0008006" key="4">
    <source>
        <dbReference type="Google" id="ProtNLM"/>
    </source>
</evidence>
<protein>
    <recommendedName>
        <fullName evidence="4">Glycosyl hydrolase family 71</fullName>
    </recommendedName>
</protein>
<sequence>MSTQLRSKFIRAMLAGIATLFVAGHAQAQSAQAALMAANTSASANTAALSNGTLAGNTNVSKVNVHSLLYPGNTTKVLVHYLPWFDGGMDTGINVNYSNANPTYINAFFADLVSRGVDGVLVDWQGQTDISDKDWLVSQPLIHNYTALSGSKLTYAIMLDANLLNNYSGTNQNKVLAAMSYINSHYLSDASYLKYNGKPVVADFGLTAASGINWTTIQSTYPNVQFVHLDNATSPDGFGIAKSGGSFLWANPTSTNVAPPDLSTVDDFYTRSNLHPNQITMGAAFKGFNGSLASWDGPSYVNQQCGGTWLNTFTKINQYYNSAKQLPFLQLVTWDDYYEGTPLETGIDNCLAVTTTVSGRTIKASFTHPETVDHLELWAYYNGAWNHVNYSATTTSIPVLNPGTYYIKVVGKPFIKNVLSSAIVVS</sequence>
<comment type="caution">
    <text evidence="2">The sequence shown here is derived from an EMBL/GenBank/DDBJ whole genome shotgun (WGS) entry which is preliminary data.</text>
</comment>
<gene>
    <name evidence="2" type="ORF">FVF58_20075</name>
</gene>